<sequence>MSKNRRILSPEDKAKIAQQTQQALENLNNNKSGFEMLAEAVCSPEQLEANKVENERNVQSIDLCSGRSVRFYKTLLLSKDVENLTVVDDLNPRSQEHLTHDTTSDIDDSIGSSGVVFGVWAQLMPDGRYSLIDGSRRRYEAIKHGLPLPIWYTREELTTAEKISFIHTGRLSKSFSYYENGRMLCAYQDEFGIDIDAACKMFSISKPTYSRQINAYKLIPMSIYNLFKSKIDMGNTELFALITVMRGLHDIDYSLVEKISGMAEQMESFESDSKALDWVKKTVIELTGVEPKSRKKKKKKNEPVSQSVIGGIKLDQYDDHIKITLDKNFDIERLYEVLKTNFEK</sequence>
<evidence type="ECO:0000313" key="2">
    <source>
        <dbReference type="EMBL" id="PTH81468.1"/>
    </source>
</evidence>
<gene>
    <name evidence="2" type="ORF">DAA48_08765</name>
</gene>
<protein>
    <recommendedName>
        <fullName evidence="4">ParB/Sulfiredoxin domain-containing protein</fullName>
    </recommendedName>
</protein>
<organism evidence="2 3">
    <name type="scientific">Aeromonas veronii</name>
    <dbReference type="NCBI Taxonomy" id="654"/>
    <lineage>
        <taxon>Bacteria</taxon>
        <taxon>Pseudomonadati</taxon>
        <taxon>Pseudomonadota</taxon>
        <taxon>Gammaproteobacteria</taxon>
        <taxon>Aeromonadales</taxon>
        <taxon>Aeromonadaceae</taxon>
        <taxon>Aeromonas</taxon>
    </lineage>
</organism>
<name>A0A2T4N3S1_AERVE</name>
<dbReference type="GO" id="GO:0003677">
    <property type="term" value="F:DNA binding"/>
    <property type="evidence" value="ECO:0007669"/>
    <property type="project" value="UniProtKB-KW"/>
</dbReference>
<evidence type="ECO:0000313" key="3">
    <source>
        <dbReference type="Proteomes" id="UP000241986"/>
    </source>
</evidence>
<comment type="caution">
    <text evidence="2">The sequence shown here is derived from an EMBL/GenBank/DDBJ whole genome shotgun (WGS) entry which is preliminary data.</text>
</comment>
<dbReference type="PANTHER" id="PTHR38973">
    <property type="entry name" value="PLASMID PARTITIONING CONTROL PROTEIN-RELATED"/>
    <property type="match status" value="1"/>
</dbReference>
<accession>A0A2T4N3S1</accession>
<dbReference type="Gene3D" id="1.10.10.2830">
    <property type="match status" value="1"/>
</dbReference>
<dbReference type="Proteomes" id="UP000241986">
    <property type="component" value="Unassembled WGS sequence"/>
</dbReference>
<keyword evidence="1" id="KW-0238">DNA-binding</keyword>
<reference evidence="2 3" key="1">
    <citation type="submission" date="2018-03" db="EMBL/GenBank/DDBJ databases">
        <title>Aeromonas veronii whole genome sequencing and analysis.</title>
        <authorList>
            <person name="Xie H."/>
            <person name="Liu T."/>
            <person name="Wang K."/>
        </authorList>
    </citation>
    <scope>NUCLEOTIDE SEQUENCE [LARGE SCALE GENOMIC DNA]</scope>
    <source>
        <strain evidence="2 3">XH.VA.1</strain>
    </source>
</reference>
<evidence type="ECO:0008006" key="4">
    <source>
        <dbReference type="Google" id="ProtNLM"/>
    </source>
</evidence>
<proteinExistence type="predicted"/>
<evidence type="ECO:0000256" key="1">
    <source>
        <dbReference type="ARBA" id="ARBA00023125"/>
    </source>
</evidence>
<dbReference type="PANTHER" id="PTHR38973:SF1">
    <property type="entry name" value="PLASMID PARTITION PROTEIN B"/>
    <property type="match status" value="1"/>
</dbReference>
<dbReference type="EMBL" id="PZKL01000020">
    <property type="protein sequence ID" value="PTH81468.1"/>
    <property type="molecule type" value="Genomic_DNA"/>
</dbReference>
<dbReference type="RefSeq" id="WP_107683165.1">
    <property type="nucleotide sequence ID" value="NZ_PZKL01000020.1"/>
</dbReference>
<dbReference type="AlphaFoldDB" id="A0A2T4N3S1"/>